<feature type="transmembrane region" description="Helical" evidence="1">
    <location>
        <begin position="15"/>
        <end position="33"/>
    </location>
</feature>
<evidence type="ECO:0000313" key="2">
    <source>
        <dbReference type="EMBL" id="AJP00053.1"/>
    </source>
</evidence>
<accession>A0A0K0M786</accession>
<evidence type="ECO:0000256" key="1">
    <source>
        <dbReference type="SAM" id="Phobius"/>
    </source>
</evidence>
<name>A0A0K0M786_9DIPT</name>
<gene>
    <name evidence="2" type="primary">ND6</name>
</gene>
<feature type="transmembrane region" description="Helical" evidence="1">
    <location>
        <begin position="40"/>
        <end position="62"/>
    </location>
</feature>
<geneLocation type="mitochondrion" evidence="2"/>
<keyword evidence="1" id="KW-0472">Membrane</keyword>
<dbReference type="EMBL" id="KM888183">
    <property type="protein sequence ID" value="AJP00053.1"/>
    <property type="molecule type" value="Genomic_DNA"/>
</dbReference>
<keyword evidence="1" id="KW-0812">Transmembrane</keyword>
<sequence length="151" mass="18461">MYIVNIMFMSLNNPLMMGIMLFFQSLLMMLLLGKLYYNFWFSYILFLVMIGGLFILFLYMISLIYNNKFFSLNFLKYIFMFMMLIIISISLFLKKNNIFFKNSEMEMINIMKENYMNHLKFYNFPNNLINLIMIIFLFIMMIIVTKITNYF</sequence>
<feature type="transmembrane region" description="Helical" evidence="1">
    <location>
        <begin position="128"/>
        <end position="148"/>
    </location>
</feature>
<dbReference type="AlphaFoldDB" id="A0A0K0M786"/>
<keyword evidence="2" id="KW-0496">Mitochondrion</keyword>
<reference evidence="2" key="1">
    <citation type="journal article" date="2015" name="PLoS ONE">
        <title>The Asian Rice Gall Midge (Orseolia oryzae) Mitogenome Has Evolved Novel Gene Boundaries and Tandem Repeats That Distinguish Its Biotypes.</title>
        <authorList>
            <person name="Atray I."/>
            <person name="Bentur J.S."/>
            <person name="Nair S."/>
        </authorList>
    </citation>
    <scope>NUCLEOTIDE SEQUENCE</scope>
</reference>
<organism evidence="2">
    <name type="scientific">Orseolia oryzae</name>
    <name type="common">Asian rice gall midge</name>
    <dbReference type="NCBI Taxonomy" id="33408"/>
    <lineage>
        <taxon>Eukaryota</taxon>
        <taxon>Metazoa</taxon>
        <taxon>Ecdysozoa</taxon>
        <taxon>Arthropoda</taxon>
        <taxon>Hexapoda</taxon>
        <taxon>Insecta</taxon>
        <taxon>Pterygota</taxon>
        <taxon>Neoptera</taxon>
        <taxon>Endopterygota</taxon>
        <taxon>Diptera</taxon>
        <taxon>Nematocera</taxon>
        <taxon>Sciaroidea</taxon>
        <taxon>Cecidomyiidae</taxon>
        <taxon>Orseolia</taxon>
    </lineage>
</organism>
<proteinExistence type="predicted"/>
<keyword evidence="1" id="KW-1133">Transmembrane helix</keyword>
<protein>
    <submittedName>
        <fullName evidence="2">NADH dehydrogenase subunit 6</fullName>
    </submittedName>
</protein>
<feature type="transmembrane region" description="Helical" evidence="1">
    <location>
        <begin position="74"/>
        <end position="93"/>
    </location>
</feature>